<dbReference type="GO" id="GO:0004366">
    <property type="term" value="F:glycerol-3-phosphate O-acyltransferase activity"/>
    <property type="evidence" value="ECO:0007669"/>
    <property type="project" value="TreeGrafter"/>
</dbReference>
<reference evidence="8" key="1">
    <citation type="submission" date="2022-01" db="EMBL/GenBank/DDBJ databases">
        <authorList>
            <person name="King R."/>
        </authorList>
    </citation>
    <scope>NUCLEOTIDE SEQUENCE</scope>
</reference>
<protein>
    <recommendedName>
        <fullName evidence="7">Phospholipid/glycerol acyltransferase domain-containing protein</fullName>
    </recommendedName>
</protein>
<dbReference type="Pfam" id="PF01553">
    <property type="entry name" value="Acyltransferase"/>
    <property type="match status" value="1"/>
</dbReference>
<accession>A0A9N9SLB0</accession>
<evidence type="ECO:0000259" key="7">
    <source>
        <dbReference type="SMART" id="SM00563"/>
    </source>
</evidence>
<dbReference type="Proteomes" id="UP001153737">
    <property type="component" value="Chromosome 5"/>
</dbReference>
<reference evidence="8" key="2">
    <citation type="submission" date="2022-10" db="EMBL/GenBank/DDBJ databases">
        <authorList>
            <consortium name="ENA_rothamsted_submissions"/>
            <consortium name="culmorum"/>
            <person name="King R."/>
        </authorList>
    </citation>
    <scope>NUCLEOTIDE SEQUENCE</scope>
</reference>
<dbReference type="InterPro" id="IPR022284">
    <property type="entry name" value="GPAT/DHAPAT"/>
</dbReference>
<dbReference type="SMART" id="SM00563">
    <property type="entry name" value="PlsC"/>
    <property type="match status" value="1"/>
</dbReference>
<comment type="subcellular location">
    <subcellularLocation>
        <location evidence="1">Membrane</location>
    </subcellularLocation>
</comment>
<dbReference type="Pfam" id="PF19277">
    <property type="entry name" value="GPAT_C"/>
    <property type="match status" value="1"/>
</dbReference>
<evidence type="ECO:0000313" key="8">
    <source>
        <dbReference type="EMBL" id="CAG9822276.1"/>
    </source>
</evidence>
<sequence length="892" mass="101613">MICSLVFVNVAVCVLVGFTRFDLFDTIYGSLQLFLVLQFTYVVLLLQGVNKMVDIISNRVFDTYNRFSPSNNHQNESLSTLRTLNRFVRDEKFKRTQARVADTQAREAQLFDIKENIPDVQLAHRRSFMGLSCQNCTMTSRESLVTKATETLALRNILDYRLPFSKNGFFQRSFAHLYQVCELKKFPYAQVADVTLRDERLKRAVETATAQQFRDTENGSEEFYQELLMSNQRRSKKLLIDMRSTLSDFLLRFTSWVLYKLLPCFLTSVVVHPGQVEMLKEAGKSSLPLIFLPLHRSHLDYILISFILLNNNVRSPLVAAGDNLRIPFFGSLLRGLGAFFIKRRIDPVMGRKDVVYKTVLHAYMNNCLRAGHNLEFFLEGGRTRTGKPCMPKYGVLSVLVDSFLDGSIEDALLVPVSVNYEKLVDGNFVREQLGQPKEMETFGNAVKGIWKVLNSNYGMMRIDFNQPFSLRELVKTFNMNSNMVAPLNGHKMLKSNPSVNSLYGTDVVSEEQRGLVAQISKHIIYDCAQSTSVMSTNALAYLLLTKFRDGANIEELVDALDALRKDLEYARRDIGFSGDSIDVITYAMEMLGPALVRKEKPHNTADSDVIKPVTLLPNVIELAYYSNTLVTHFALDSLVAIAAQAIDPHAQAIDPHAQAIDAHAQAIDAHAQAIDAQVTHPSSEVGHRELVEATLELCDIVQYEFLLCKPCQSLEQVVTSCVDELVYRKQIFLVDTEEETELSRRSRRIAKQFDDNDNDYDEGPRKVYRRNQDPAAVDTLRCLRAPLMPLIECYATTAFALDKLVGRQLLEEELVRETLNELKERLAQGTLEYAESVSVDSIKNALKLYQHWGILECHSEKKLRLYYLRENQDDSESVKALYQRVNKYRRSK</sequence>
<dbReference type="PANTHER" id="PTHR12563">
    <property type="entry name" value="GLYCEROL-3-PHOSPHATE ACYLTRANSFERASE"/>
    <property type="match status" value="1"/>
</dbReference>
<comment type="similarity">
    <text evidence="2">Belongs to the GPAT/DAPAT family.</text>
</comment>
<gene>
    <name evidence="8" type="ORF">PHAECO_LOCUS9594</name>
</gene>
<keyword evidence="3" id="KW-0808">Transferase</keyword>
<dbReference type="InterPro" id="IPR002123">
    <property type="entry name" value="Plipid/glycerol_acylTrfase"/>
</dbReference>
<organism evidence="8 9">
    <name type="scientific">Phaedon cochleariae</name>
    <name type="common">Mustard beetle</name>
    <dbReference type="NCBI Taxonomy" id="80249"/>
    <lineage>
        <taxon>Eukaryota</taxon>
        <taxon>Metazoa</taxon>
        <taxon>Ecdysozoa</taxon>
        <taxon>Arthropoda</taxon>
        <taxon>Hexapoda</taxon>
        <taxon>Insecta</taxon>
        <taxon>Pterygota</taxon>
        <taxon>Neoptera</taxon>
        <taxon>Endopterygota</taxon>
        <taxon>Coleoptera</taxon>
        <taxon>Polyphaga</taxon>
        <taxon>Cucujiformia</taxon>
        <taxon>Chrysomeloidea</taxon>
        <taxon>Chrysomelidae</taxon>
        <taxon>Chrysomelinae</taxon>
        <taxon>Chrysomelini</taxon>
        <taxon>Phaedon</taxon>
    </lineage>
</organism>
<evidence type="ECO:0000256" key="1">
    <source>
        <dbReference type="ARBA" id="ARBA00004370"/>
    </source>
</evidence>
<feature type="transmembrane region" description="Helical" evidence="6">
    <location>
        <begin position="249"/>
        <end position="271"/>
    </location>
</feature>
<keyword evidence="5" id="KW-0012">Acyltransferase</keyword>
<dbReference type="SUPFAM" id="SSF69593">
    <property type="entry name" value="Glycerol-3-phosphate (1)-acyltransferase"/>
    <property type="match status" value="1"/>
</dbReference>
<proteinExistence type="inferred from homology"/>
<evidence type="ECO:0000256" key="4">
    <source>
        <dbReference type="ARBA" id="ARBA00023136"/>
    </source>
</evidence>
<dbReference type="OrthoDB" id="5962536at2759"/>
<evidence type="ECO:0000256" key="3">
    <source>
        <dbReference type="ARBA" id="ARBA00022679"/>
    </source>
</evidence>
<dbReference type="GO" id="GO:0019432">
    <property type="term" value="P:triglyceride biosynthetic process"/>
    <property type="evidence" value="ECO:0007669"/>
    <property type="project" value="TreeGrafter"/>
</dbReference>
<feature type="transmembrane region" description="Helical" evidence="6">
    <location>
        <begin position="27"/>
        <end position="49"/>
    </location>
</feature>
<dbReference type="InterPro" id="IPR045520">
    <property type="entry name" value="GPAT/DHAPAT_C"/>
</dbReference>
<dbReference type="PANTHER" id="PTHR12563:SF23">
    <property type="entry name" value="BCDNA.GH07066"/>
    <property type="match status" value="1"/>
</dbReference>
<dbReference type="GO" id="GO:0006631">
    <property type="term" value="P:fatty acid metabolic process"/>
    <property type="evidence" value="ECO:0007669"/>
    <property type="project" value="TreeGrafter"/>
</dbReference>
<feature type="domain" description="Phospholipid/glycerol acyltransferase" evidence="7">
    <location>
        <begin position="289"/>
        <end position="421"/>
    </location>
</feature>
<dbReference type="GO" id="GO:0006072">
    <property type="term" value="P:glycerol-3-phosphate metabolic process"/>
    <property type="evidence" value="ECO:0007669"/>
    <property type="project" value="TreeGrafter"/>
</dbReference>
<evidence type="ECO:0000256" key="5">
    <source>
        <dbReference type="ARBA" id="ARBA00023315"/>
    </source>
</evidence>
<name>A0A9N9SLB0_PHACE</name>
<dbReference type="AlphaFoldDB" id="A0A9N9SLB0"/>
<dbReference type="GO" id="GO:0031966">
    <property type="term" value="C:mitochondrial membrane"/>
    <property type="evidence" value="ECO:0007669"/>
    <property type="project" value="TreeGrafter"/>
</dbReference>
<evidence type="ECO:0000256" key="6">
    <source>
        <dbReference type="SAM" id="Phobius"/>
    </source>
</evidence>
<evidence type="ECO:0000256" key="2">
    <source>
        <dbReference type="ARBA" id="ARBA00007937"/>
    </source>
</evidence>
<evidence type="ECO:0000313" key="9">
    <source>
        <dbReference type="Proteomes" id="UP001153737"/>
    </source>
</evidence>
<dbReference type="InterPro" id="IPR041728">
    <property type="entry name" value="GPAT/DHAPAT_LPLAT"/>
</dbReference>
<keyword evidence="4 6" id="KW-0472">Membrane</keyword>
<dbReference type="GO" id="GO:0008654">
    <property type="term" value="P:phospholipid biosynthetic process"/>
    <property type="evidence" value="ECO:0007669"/>
    <property type="project" value="TreeGrafter"/>
</dbReference>
<dbReference type="PIRSF" id="PIRSF000437">
    <property type="entry name" value="GPAT_DHAPAT"/>
    <property type="match status" value="1"/>
</dbReference>
<dbReference type="CDD" id="cd07993">
    <property type="entry name" value="LPLAT_DHAPAT-like"/>
    <property type="match status" value="1"/>
</dbReference>
<dbReference type="EMBL" id="OU896711">
    <property type="protein sequence ID" value="CAG9822276.1"/>
    <property type="molecule type" value="Genomic_DNA"/>
</dbReference>
<keyword evidence="6" id="KW-0812">Transmembrane</keyword>
<keyword evidence="9" id="KW-1185">Reference proteome</keyword>
<keyword evidence="6" id="KW-1133">Transmembrane helix</keyword>